<comment type="similarity">
    <text evidence="2">Belongs to the NlpA lipoprotein family.</text>
</comment>
<evidence type="ECO:0000256" key="2">
    <source>
        <dbReference type="ARBA" id="ARBA00008973"/>
    </source>
</evidence>
<dbReference type="Gene3D" id="3.40.190.10">
    <property type="entry name" value="Periplasmic binding protein-like II"/>
    <property type="match status" value="2"/>
</dbReference>
<dbReference type="EMBL" id="JACOOS010000018">
    <property type="protein sequence ID" value="MBC5678563.1"/>
    <property type="molecule type" value="Genomic_DNA"/>
</dbReference>
<evidence type="ECO:0000256" key="6">
    <source>
        <dbReference type="ARBA" id="ARBA00023288"/>
    </source>
</evidence>
<proteinExistence type="inferred from homology"/>
<reference evidence="7 8" key="1">
    <citation type="submission" date="2020-08" db="EMBL/GenBank/DDBJ databases">
        <title>Genome public.</title>
        <authorList>
            <person name="Liu C."/>
            <person name="Sun Q."/>
        </authorList>
    </citation>
    <scope>NUCLEOTIDE SEQUENCE [LARGE SCALE GENOMIC DNA]</scope>
    <source>
        <strain evidence="7 8">NSJ-7</strain>
    </source>
</reference>
<organism evidence="7 8">
    <name type="scientific">Anaerostipes hominis</name>
    <name type="common">ex Liu et al. 2021</name>
    <dbReference type="NCBI Taxonomy" id="2763018"/>
    <lineage>
        <taxon>Bacteria</taxon>
        <taxon>Bacillati</taxon>
        <taxon>Bacillota</taxon>
        <taxon>Clostridia</taxon>
        <taxon>Lachnospirales</taxon>
        <taxon>Lachnospiraceae</taxon>
        <taxon>Anaerostipes</taxon>
    </lineage>
</organism>
<dbReference type="PANTHER" id="PTHR30429:SF0">
    <property type="entry name" value="METHIONINE-BINDING LIPOPROTEIN METQ"/>
    <property type="match status" value="1"/>
</dbReference>
<keyword evidence="8" id="KW-1185">Reference proteome</keyword>
<evidence type="ECO:0000313" key="7">
    <source>
        <dbReference type="EMBL" id="MBC5678563.1"/>
    </source>
</evidence>
<keyword evidence="6" id="KW-0449">Lipoprotein</keyword>
<evidence type="ECO:0000256" key="4">
    <source>
        <dbReference type="ARBA" id="ARBA00023136"/>
    </source>
</evidence>
<keyword evidence="3" id="KW-0732">Signal</keyword>
<name>A0ABR7FTN5_9FIRM</name>
<keyword evidence="4" id="KW-0472">Membrane</keyword>
<dbReference type="PANTHER" id="PTHR30429">
    <property type="entry name" value="D-METHIONINE-BINDING LIPOPROTEIN METQ"/>
    <property type="match status" value="1"/>
</dbReference>
<dbReference type="Pfam" id="PF03180">
    <property type="entry name" value="Lipoprotein_9"/>
    <property type="match status" value="1"/>
</dbReference>
<keyword evidence="5" id="KW-0564">Palmitate</keyword>
<accession>A0ABR7FTN5</accession>
<dbReference type="Proteomes" id="UP000635828">
    <property type="component" value="Unassembled WGS sequence"/>
</dbReference>
<dbReference type="PROSITE" id="PS51257">
    <property type="entry name" value="PROKAR_LIPOPROTEIN"/>
    <property type="match status" value="1"/>
</dbReference>
<evidence type="ECO:0000256" key="5">
    <source>
        <dbReference type="ARBA" id="ARBA00023139"/>
    </source>
</evidence>
<sequence length="288" mass="31317">MEERIMKKSLKKLTGIVMIGVLALGALTGCGRRNASAAKDITIGVCAGPYGDMVKKAIAPSLEKKGYKVSVREFSDYVLPDQALANGEIDANLMQHTAYLEKFAADNDLRISKVIAVPTAGAGIFSDSIKSLKELKKGDKIGIPNDPSNLARALGILDKEKIITLKKNIDQTKASEKDIAQNPKKLKLITLDAAQISRSLDSLAAGVVPGNYAYAAKLDFSKALAVETLAEEYKNVIAVKADDVKGQLGKDLKEAVESEDFYKAVSDKKSSFKSFQKPDWWTEKYKEK</sequence>
<gene>
    <name evidence="7" type="ORF">H8S22_13500</name>
</gene>
<protein>
    <submittedName>
        <fullName evidence="7">Metal ABC transporter substrate-binding protein</fullName>
    </submittedName>
</protein>
<dbReference type="SUPFAM" id="SSF53850">
    <property type="entry name" value="Periplasmic binding protein-like II"/>
    <property type="match status" value="1"/>
</dbReference>
<evidence type="ECO:0000256" key="3">
    <source>
        <dbReference type="ARBA" id="ARBA00022729"/>
    </source>
</evidence>
<comment type="caution">
    <text evidence="7">The sequence shown here is derived from an EMBL/GenBank/DDBJ whole genome shotgun (WGS) entry which is preliminary data.</text>
</comment>
<evidence type="ECO:0000256" key="1">
    <source>
        <dbReference type="ARBA" id="ARBA00004635"/>
    </source>
</evidence>
<comment type="subcellular location">
    <subcellularLocation>
        <location evidence="1">Membrane</location>
        <topology evidence="1">Lipid-anchor</topology>
    </subcellularLocation>
</comment>
<evidence type="ECO:0000313" key="8">
    <source>
        <dbReference type="Proteomes" id="UP000635828"/>
    </source>
</evidence>
<dbReference type="InterPro" id="IPR004872">
    <property type="entry name" value="Lipoprotein_NlpA"/>
</dbReference>